<feature type="compositionally biased region" description="Polar residues" evidence="1">
    <location>
        <begin position="59"/>
        <end position="71"/>
    </location>
</feature>
<evidence type="ECO:0000256" key="1">
    <source>
        <dbReference type="SAM" id="MobiDB-lite"/>
    </source>
</evidence>
<organism evidence="4 5">
    <name type="scientific">Candidatus Zambryskibacteria bacterium CG_4_9_14_3_um_filter_40_16</name>
    <dbReference type="NCBI Taxonomy" id="1975111"/>
    <lineage>
        <taxon>Bacteria</taxon>
        <taxon>Candidatus Zambryskiibacteriota</taxon>
    </lineage>
</organism>
<dbReference type="SUPFAM" id="SSF49503">
    <property type="entry name" value="Cupredoxins"/>
    <property type="match status" value="1"/>
</dbReference>
<dbReference type="EMBL" id="PFXE01000025">
    <property type="protein sequence ID" value="PJA33632.1"/>
    <property type="molecule type" value="Genomic_DNA"/>
</dbReference>
<dbReference type="InterPro" id="IPR052721">
    <property type="entry name" value="ET_Amicyanin"/>
</dbReference>
<dbReference type="PANTHER" id="PTHR36507">
    <property type="entry name" value="BLL1555 PROTEIN"/>
    <property type="match status" value="1"/>
</dbReference>
<dbReference type="Proteomes" id="UP000231487">
    <property type="component" value="Unassembled WGS sequence"/>
</dbReference>
<name>A0A2M7WUI3_9BACT</name>
<evidence type="ECO:0000313" key="4">
    <source>
        <dbReference type="EMBL" id="PJA33632.1"/>
    </source>
</evidence>
<dbReference type="InterPro" id="IPR008972">
    <property type="entry name" value="Cupredoxin"/>
</dbReference>
<dbReference type="Gene3D" id="2.60.40.420">
    <property type="entry name" value="Cupredoxins - blue copper proteins"/>
    <property type="match status" value="1"/>
</dbReference>
<gene>
    <name evidence="4" type="ORF">CO184_01385</name>
</gene>
<reference evidence="5" key="1">
    <citation type="submission" date="2017-09" db="EMBL/GenBank/DDBJ databases">
        <title>Depth-based differentiation of microbial function through sediment-hosted aquifers and enrichment of novel symbionts in the deep terrestrial subsurface.</title>
        <authorList>
            <person name="Probst A.J."/>
            <person name="Ladd B."/>
            <person name="Jarett J.K."/>
            <person name="Geller-Mcgrath D.E."/>
            <person name="Sieber C.M.K."/>
            <person name="Emerson J.B."/>
            <person name="Anantharaman K."/>
            <person name="Thomas B.C."/>
            <person name="Malmstrom R."/>
            <person name="Stieglmeier M."/>
            <person name="Klingl A."/>
            <person name="Woyke T."/>
            <person name="Ryan C.M."/>
            <person name="Banfield J.F."/>
        </authorList>
    </citation>
    <scope>NUCLEOTIDE SEQUENCE [LARGE SCALE GENOMIC DNA]</scope>
</reference>
<evidence type="ECO:0000259" key="3">
    <source>
        <dbReference type="Pfam" id="PF13473"/>
    </source>
</evidence>
<sequence length="164" mass="17709">MGNKNTIIWIIVVVIIIILGVVVVGNRKAQAPANVQNQTQEESTAEEESLPNNEVLPIGNNQSEGSANTDTQVSSTAIVTYTDEGFSPSTLEIKLGDSVMFVNESSGGMWVASGPHPTHTLLPSFDQKKTVQTGGTYTYTFTQAGEWPFHNHVKSSEFGKVIVK</sequence>
<evidence type="ECO:0000313" key="5">
    <source>
        <dbReference type="Proteomes" id="UP000231487"/>
    </source>
</evidence>
<dbReference type="InterPro" id="IPR028096">
    <property type="entry name" value="EfeO_Cupredoxin"/>
</dbReference>
<keyword evidence="2" id="KW-1133">Transmembrane helix</keyword>
<comment type="caution">
    <text evidence="4">The sequence shown here is derived from an EMBL/GenBank/DDBJ whole genome shotgun (WGS) entry which is preliminary data.</text>
</comment>
<feature type="domain" description="EfeO-type cupredoxin-like" evidence="3">
    <location>
        <begin position="73"/>
        <end position="163"/>
    </location>
</feature>
<proteinExistence type="predicted"/>
<feature type="region of interest" description="Disordered" evidence="1">
    <location>
        <begin position="31"/>
        <end position="71"/>
    </location>
</feature>
<dbReference type="Pfam" id="PF13473">
    <property type="entry name" value="Cupredoxin_1"/>
    <property type="match status" value="1"/>
</dbReference>
<feature type="transmembrane region" description="Helical" evidence="2">
    <location>
        <begin position="6"/>
        <end position="24"/>
    </location>
</feature>
<accession>A0A2M7WUI3</accession>
<dbReference type="PANTHER" id="PTHR36507:SF1">
    <property type="entry name" value="BLL1555 PROTEIN"/>
    <property type="match status" value="1"/>
</dbReference>
<dbReference type="AlphaFoldDB" id="A0A2M7WUI3"/>
<keyword evidence="2" id="KW-0472">Membrane</keyword>
<evidence type="ECO:0000256" key="2">
    <source>
        <dbReference type="SAM" id="Phobius"/>
    </source>
</evidence>
<protein>
    <recommendedName>
        <fullName evidence="3">EfeO-type cupredoxin-like domain-containing protein</fullName>
    </recommendedName>
</protein>
<keyword evidence="2" id="KW-0812">Transmembrane</keyword>